<evidence type="ECO:0000256" key="2">
    <source>
        <dbReference type="ARBA" id="ARBA00022475"/>
    </source>
</evidence>
<dbReference type="EMBL" id="CP095046">
    <property type="protein sequence ID" value="UOQ70156.1"/>
    <property type="molecule type" value="Genomic_DNA"/>
</dbReference>
<accession>A0A8T9PXN7</accession>
<organism evidence="9 10">
    <name type="scientific">Hymenobacter cellulosilyticus</name>
    <dbReference type="NCBI Taxonomy" id="2932248"/>
    <lineage>
        <taxon>Bacteria</taxon>
        <taxon>Pseudomonadati</taxon>
        <taxon>Bacteroidota</taxon>
        <taxon>Cytophagia</taxon>
        <taxon>Cytophagales</taxon>
        <taxon>Hymenobacteraceae</taxon>
        <taxon>Hymenobacter</taxon>
    </lineage>
</organism>
<feature type="domain" description="Polysaccharide chain length determinant N-terminal" evidence="8">
    <location>
        <begin position="7"/>
        <end position="58"/>
    </location>
</feature>
<dbReference type="InterPro" id="IPR003856">
    <property type="entry name" value="LPS_length_determ_N"/>
</dbReference>
<keyword evidence="5 7" id="KW-0472">Membrane</keyword>
<evidence type="ECO:0000256" key="5">
    <source>
        <dbReference type="ARBA" id="ARBA00023136"/>
    </source>
</evidence>
<reference evidence="9" key="1">
    <citation type="submission" date="2022-04" db="EMBL/GenBank/DDBJ databases">
        <title>Hymenobacter sp. isolated from the air.</title>
        <authorList>
            <person name="Won M."/>
            <person name="Lee C.-M."/>
            <person name="Woen H.-Y."/>
            <person name="Kwon S.-W."/>
        </authorList>
    </citation>
    <scope>NUCLEOTIDE SEQUENCE</scope>
    <source>
        <strain evidence="9">5116S-3</strain>
    </source>
</reference>
<evidence type="ECO:0000256" key="1">
    <source>
        <dbReference type="ARBA" id="ARBA00004651"/>
    </source>
</evidence>
<sequence>MSSRSYSLLGLWPVINRWKFLVAAAVALALIISIVVSISLPNIYKSTAVFYPTNPNTTDPDRIVSDGGKLELGAGPKTWTASSPLASRRPWPSSLSRNSSYTSTTK</sequence>
<feature type="region of interest" description="Disordered" evidence="6">
    <location>
        <begin position="55"/>
        <end position="106"/>
    </location>
</feature>
<feature type="compositionally biased region" description="Low complexity" evidence="6">
    <location>
        <begin position="93"/>
        <end position="106"/>
    </location>
</feature>
<keyword evidence="10" id="KW-1185">Reference proteome</keyword>
<keyword evidence="4 7" id="KW-1133">Transmembrane helix</keyword>
<evidence type="ECO:0000256" key="7">
    <source>
        <dbReference type="SAM" id="Phobius"/>
    </source>
</evidence>
<name>A0A8T9PXN7_9BACT</name>
<dbReference type="Pfam" id="PF02706">
    <property type="entry name" value="Wzz"/>
    <property type="match status" value="1"/>
</dbReference>
<evidence type="ECO:0000256" key="6">
    <source>
        <dbReference type="SAM" id="MobiDB-lite"/>
    </source>
</evidence>
<comment type="subcellular location">
    <subcellularLocation>
        <location evidence="1">Cell membrane</location>
        <topology evidence="1">Multi-pass membrane protein</topology>
    </subcellularLocation>
</comment>
<dbReference type="RefSeq" id="WP_244673580.1">
    <property type="nucleotide sequence ID" value="NZ_CP095046.1"/>
</dbReference>
<evidence type="ECO:0000256" key="4">
    <source>
        <dbReference type="ARBA" id="ARBA00022989"/>
    </source>
</evidence>
<protein>
    <submittedName>
        <fullName evidence="9">Wzz/FepE/Etk N-terminal domain-containing protein</fullName>
    </submittedName>
</protein>
<feature type="transmembrane region" description="Helical" evidence="7">
    <location>
        <begin position="20"/>
        <end position="40"/>
    </location>
</feature>
<keyword evidence="2" id="KW-1003">Cell membrane</keyword>
<proteinExistence type="predicted"/>
<keyword evidence="3 7" id="KW-0812">Transmembrane</keyword>
<evidence type="ECO:0000313" key="10">
    <source>
        <dbReference type="Proteomes" id="UP000831796"/>
    </source>
</evidence>
<gene>
    <name evidence="9" type="ORF">MUN79_15430</name>
</gene>
<dbReference type="KEGG" id="hcu:MUN79_15430"/>
<evidence type="ECO:0000256" key="3">
    <source>
        <dbReference type="ARBA" id="ARBA00022692"/>
    </source>
</evidence>
<evidence type="ECO:0000313" key="9">
    <source>
        <dbReference type="EMBL" id="UOQ70156.1"/>
    </source>
</evidence>
<dbReference type="Proteomes" id="UP000831796">
    <property type="component" value="Chromosome"/>
</dbReference>
<dbReference type="GO" id="GO:0005886">
    <property type="term" value="C:plasma membrane"/>
    <property type="evidence" value="ECO:0007669"/>
    <property type="project" value="UniProtKB-SubCell"/>
</dbReference>
<evidence type="ECO:0000259" key="8">
    <source>
        <dbReference type="Pfam" id="PF02706"/>
    </source>
</evidence>
<dbReference type="AlphaFoldDB" id="A0A8T9PXN7"/>